<proteinExistence type="predicted"/>
<comment type="caution">
    <text evidence="1">The sequence shown here is derived from an EMBL/GenBank/DDBJ whole genome shotgun (WGS) entry which is preliminary data.</text>
</comment>
<evidence type="ECO:0000313" key="1">
    <source>
        <dbReference type="EMBL" id="MDU0355754.1"/>
    </source>
</evidence>
<sequence>MGAKKGTNHFKVYQAKKVNQKLEALKMFLDEIPKRQTFSELGNLVSMCAHFIGCHRTTIKRNPAYMKLITAEFYSRNPNLKNVNPTYSFPSQISEAIKIRDAEIAVLSGQLNRINIDLKEAKAKIQYYLSADYRHELLKSEAVIESKPQVENTAIKDFEYTVHSLKLLLDYVDKKGFGIGIRNDGSNKIIADDGLGGISVEIVESKYLLPYLKYFKKLDK</sequence>
<evidence type="ECO:0000313" key="2">
    <source>
        <dbReference type="Proteomes" id="UP001247805"/>
    </source>
</evidence>
<dbReference type="EMBL" id="JAWDIO010000002">
    <property type="protein sequence ID" value="MDU0355754.1"/>
    <property type="molecule type" value="Genomic_DNA"/>
</dbReference>
<accession>A0ABU3T0F6</accession>
<reference evidence="1 2" key="1">
    <citation type="submission" date="2023-10" db="EMBL/GenBank/DDBJ databases">
        <title>Glaciecola aquimarina strain GGW-M5 nov., isolated from a coastal seawater.</title>
        <authorList>
            <person name="Bayburt H."/>
            <person name="Kim J.M."/>
            <person name="Choi B.J."/>
            <person name="Jeon C.O."/>
        </authorList>
    </citation>
    <scope>NUCLEOTIDE SEQUENCE [LARGE SCALE GENOMIC DNA]</scope>
    <source>
        <strain evidence="1 2">KCTC 32108</strain>
    </source>
</reference>
<dbReference type="Proteomes" id="UP001247805">
    <property type="component" value="Unassembled WGS sequence"/>
</dbReference>
<keyword evidence="2" id="KW-1185">Reference proteome</keyword>
<name>A0ABU3T0F6_9ALTE</name>
<organism evidence="1 2">
    <name type="scientific">Paraglaciecola aquimarina</name>
    <dbReference type="NCBI Taxonomy" id="1235557"/>
    <lineage>
        <taxon>Bacteria</taxon>
        <taxon>Pseudomonadati</taxon>
        <taxon>Pseudomonadota</taxon>
        <taxon>Gammaproteobacteria</taxon>
        <taxon>Alteromonadales</taxon>
        <taxon>Alteromonadaceae</taxon>
        <taxon>Paraglaciecola</taxon>
    </lineage>
</organism>
<gene>
    <name evidence="1" type="ORF">RS130_19380</name>
</gene>
<dbReference type="RefSeq" id="WP_316027277.1">
    <property type="nucleotide sequence ID" value="NZ_JAWDIO010000002.1"/>
</dbReference>
<protein>
    <submittedName>
        <fullName evidence="1">Uncharacterized protein</fullName>
    </submittedName>
</protein>